<evidence type="ECO:0000256" key="6">
    <source>
        <dbReference type="ARBA" id="ARBA00023004"/>
    </source>
</evidence>
<evidence type="ECO:0000259" key="10">
    <source>
        <dbReference type="Pfam" id="PF01883"/>
    </source>
</evidence>
<dbReference type="Pfam" id="PF10609">
    <property type="entry name" value="ParA"/>
    <property type="match status" value="1"/>
</dbReference>
<evidence type="ECO:0000313" key="12">
    <source>
        <dbReference type="Proteomes" id="UP000020218"/>
    </source>
</evidence>
<dbReference type="PANTHER" id="PTHR42961">
    <property type="entry name" value="IRON-SULFUR PROTEIN NUBPL"/>
    <property type="match status" value="1"/>
</dbReference>
<dbReference type="Proteomes" id="UP000020218">
    <property type="component" value="Unassembled WGS sequence"/>
</dbReference>
<dbReference type="InterPro" id="IPR027417">
    <property type="entry name" value="P-loop_NTPase"/>
</dbReference>
<dbReference type="HAMAP" id="MF_02040">
    <property type="entry name" value="Mrp_NBP35"/>
    <property type="match status" value="1"/>
</dbReference>
<keyword evidence="3 9" id="KW-0479">Metal-binding</keyword>
<comment type="function">
    <text evidence="9">Binds and transfers iron-sulfur (Fe-S) clusters to target apoproteins. Can hydrolyze ATP.</text>
</comment>
<dbReference type="InterPro" id="IPR000808">
    <property type="entry name" value="Mrp-like_CS"/>
</dbReference>
<keyword evidence="12" id="KW-1185">Reference proteome</keyword>
<dbReference type="CDD" id="cd02037">
    <property type="entry name" value="Mrp_NBP35"/>
    <property type="match status" value="1"/>
</dbReference>
<keyword evidence="5 9" id="KW-0067">ATP-binding</keyword>
<comment type="similarity">
    <text evidence="1">In the N-terminal section; belongs to the MIP18 family.</text>
</comment>
<dbReference type="Pfam" id="PF01883">
    <property type="entry name" value="FeS_assembly_P"/>
    <property type="match status" value="1"/>
</dbReference>
<name>A0A011PQ24_9PROT</name>
<dbReference type="GO" id="GO:0005829">
    <property type="term" value="C:cytosol"/>
    <property type="evidence" value="ECO:0007669"/>
    <property type="project" value="TreeGrafter"/>
</dbReference>
<evidence type="ECO:0000256" key="4">
    <source>
        <dbReference type="ARBA" id="ARBA00022741"/>
    </source>
</evidence>
<dbReference type="SUPFAM" id="SSF117916">
    <property type="entry name" value="Fe-S cluster assembly (FSCA) domain-like"/>
    <property type="match status" value="1"/>
</dbReference>
<dbReference type="FunFam" id="3.40.50.300:FF:000418">
    <property type="entry name" value="Iron-sulfur cluster carrier protein"/>
    <property type="match status" value="1"/>
</dbReference>
<dbReference type="InterPro" id="IPR002744">
    <property type="entry name" value="MIP18-like"/>
</dbReference>
<dbReference type="NCBIfam" id="NF008669">
    <property type="entry name" value="PRK11670.1"/>
    <property type="match status" value="1"/>
</dbReference>
<dbReference type="InterPro" id="IPR044304">
    <property type="entry name" value="NUBPL-like"/>
</dbReference>
<dbReference type="GO" id="GO:0051539">
    <property type="term" value="F:4 iron, 4 sulfur cluster binding"/>
    <property type="evidence" value="ECO:0007669"/>
    <property type="project" value="TreeGrafter"/>
</dbReference>
<evidence type="ECO:0000256" key="7">
    <source>
        <dbReference type="ARBA" id="ARBA00023014"/>
    </source>
</evidence>
<dbReference type="Gene3D" id="3.40.50.300">
    <property type="entry name" value="P-loop containing nucleotide triphosphate hydrolases"/>
    <property type="match status" value="1"/>
</dbReference>
<dbReference type="GO" id="GO:0016887">
    <property type="term" value="F:ATP hydrolysis activity"/>
    <property type="evidence" value="ECO:0007669"/>
    <property type="project" value="UniProtKB-UniRule"/>
</dbReference>
<evidence type="ECO:0000256" key="5">
    <source>
        <dbReference type="ARBA" id="ARBA00022840"/>
    </source>
</evidence>
<dbReference type="InterPro" id="IPR019591">
    <property type="entry name" value="Mrp/NBP35_ATP-bd"/>
</dbReference>
<dbReference type="PANTHER" id="PTHR42961:SF2">
    <property type="entry name" value="IRON-SULFUR PROTEIN NUBPL"/>
    <property type="match status" value="1"/>
</dbReference>
<keyword evidence="4 9" id="KW-0547">Nucleotide-binding</keyword>
<reference evidence="11" key="1">
    <citation type="submission" date="2014-02" db="EMBL/GenBank/DDBJ databases">
        <title>Expanding our view of genomic diversity in Candidatus Accumulibacter clades.</title>
        <authorList>
            <person name="Skennerton C.T."/>
            <person name="Barr J.J."/>
            <person name="Slater F.R."/>
            <person name="Bond P.L."/>
            <person name="Tyson G.W."/>
        </authorList>
    </citation>
    <scope>NUCLEOTIDE SEQUENCE [LARGE SCALE GENOMIC DNA]</scope>
</reference>
<dbReference type="SUPFAM" id="SSF52540">
    <property type="entry name" value="P-loop containing nucleoside triphosphate hydrolases"/>
    <property type="match status" value="1"/>
</dbReference>
<evidence type="ECO:0000256" key="8">
    <source>
        <dbReference type="ARBA" id="ARBA00024036"/>
    </source>
</evidence>
<comment type="similarity">
    <text evidence="8 9">Belongs to the Mrp/NBP35 ATP-binding proteins family.</text>
</comment>
<comment type="subunit">
    <text evidence="9">Homodimer.</text>
</comment>
<evidence type="ECO:0000313" key="11">
    <source>
        <dbReference type="EMBL" id="EXI68429.1"/>
    </source>
</evidence>
<dbReference type="PATRIC" id="fig|1454001.3.peg.1236"/>
<dbReference type="EMBL" id="JFAX01000005">
    <property type="protein sequence ID" value="EXI68429.1"/>
    <property type="molecule type" value="Genomic_DNA"/>
</dbReference>
<evidence type="ECO:0000256" key="9">
    <source>
        <dbReference type="HAMAP-Rule" id="MF_02040"/>
    </source>
</evidence>
<dbReference type="AlphaFoldDB" id="A0A011PQ24"/>
<organism evidence="11 12">
    <name type="scientific">Candidatus Accumulibacter adjunctus</name>
    <dbReference type="NCBI Taxonomy" id="1454001"/>
    <lineage>
        <taxon>Bacteria</taxon>
        <taxon>Pseudomonadati</taxon>
        <taxon>Pseudomonadota</taxon>
        <taxon>Betaproteobacteria</taxon>
        <taxon>Candidatus Accumulibacter</taxon>
    </lineage>
</organism>
<evidence type="ECO:0000256" key="3">
    <source>
        <dbReference type="ARBA" id="ARBA00022723"/>
    </source>
</evidence>
<keyword evidence="9" id="KW-0378">Hydrolase</keyword>
<feature type="binding site" evidence="9">
    <location>
        <begin position="148"/>
        <end position="155"/>
    </location>
    <ligand>
        <name>ATP</name>
        <dbReference type="ChEBI" id="CHEBI:30616"/>
    </ligand>
</feature>
<protein>
    <recommendedName>
        <fullName evidence="9">Iron-sulfur cluster carrier protein</fullName>
    </recommendedName>
</protein>
<comment type="caution">
    <text evidence="11">The sequence shown here is derived from an EMBL/GenBank/DDBJ whole genome shotgun (WGS) entry which is preliminary data.</text>
</comment>
<proteinExistence type="inferred from homology"/>
<evidence type="ECO:0000256" key="1">
    <source>
        <dbReference type="ARBA" id="ARBA00007352"/>
    </source>
</evidence>
<evidence type="ECO:0000256" key="2">
    <source>
        <dbReference type="ARBA" id="ARBA00008205"/>
    </source>
</evidence>
<dbReference type="STRING" id="1454001.AW08_01211"/>
<gene>
    <name evidence="11" type="primary">ylxH_1</name>
    <name evidence="11" type="ORF">AW08_01211</name>
</gene>
<feature type="domain" description="MIP18 family-like" evidence="10">
    <location>
        <begin position="48"/>
        <end position="119"/>
    </location>
</feature>
<comment type="similarity">
    <text evidence="2">In the C-terminal section; belongs to the Mrp/NBP35 ATP-binding proteins family.</text>
</comment>
<dbReference type="GO" id="GO:0005524">
    <property type="term" value="F:ATP binding"/>
    <property type="evidence" value="ECO:0007669"/>
    <property type="project" value="UniProtKB-UniRule"/>
</dbReference>
<keyword evidence="7 9" id="KW-0411">Iron-sulfur</keyword>
<keyword evidence="6 9" id="KW-0408">Iron</keyword>
<dbReference type="GO" id="GO:0140663">
    <property type="term" value="F:ATP-dependent FeS chaperone activity"/>
    <property type="evidence" value="ECO:0007669"/>
    <property type="project" value="InterPro"/>
</dbReference>
<dbReference type="GO" id="GO:0016226">
    <property type="term" value="P:iron-sulfur cluster assembly"/>
    <property type="evidence" value="ECO:0007669"/>
    <property type="project" value="InterPro"/>
</dbReference>
<dbReference type="Gene3D" id="3.30.300.130">
    <property type="entry name" value="Fe-S cluster assembly (FSCA)"/>
    <property type="match status" value="1"/>
</dbReference>
<sequence length="405" mass="43674">MELSSDGADRQNRARVRLAYAARDSGLNYTKSLNYQSPEYEQMSITTETVHAALRQVIDPNTRKDYLATRSVRNIRIDGSDVSLDIELGYPAKSQIDEIRRSVIAGLRTIPGIANVSVHVAPGIVAHTVQRGLKPLPGVKNIIAIASGKGGVGKSTTAVNLALALAQEGATVGLLDADIYGPSQPQMLGLAGRRPESSDGVSMDPLLAHGLQAMSIGFMIDIDSPMVWRGPMVTQALEQLLKQTNWQDVDYLLVDMPPGTGDTQLTLSQKVPVTGAVIVTTPQDIALIDARKGLKMFEKVGIPILGLVENMSIHICAHCGHEEHIFGHGGGEQMCRDYDTEFLGALPLELSIRELTDAGTPTVVGAPDSRAAEIYRTIARRLAVKVAERARDMSARFPNIVVQNT</sequence>
<dbReference type="InterPro" id="IPR034904">
    <property type="entry name" value="FSCA_dom_sf"/>
</dbReference>
<accession>A0A011PQ24</accession>
<dbReference type="GO" id="GO:0046872">
    <property type="term" value="F:metal ion binding"/>
    <property type="evidence" value="ECO:0007669"/>
    <property type="project" value="UniProtKB-KW"/>
</dbReference>
<dbReference type="InterPro" id="IPR033756">
    <property type="entry name" value="YlxH/NBP35"/>
</dbReference>
<dbReference type="PROSITE" id="PS01215">
    <property type="entry name" value="MRP"/>
    <property type="match status" value="1"/>
</dbReference>